<name>U1RD72_9ACTO</name>
<evidence type="ECO:0000256" key="1">
    <source>
        <dbReference type="SAM" id="Phobius"/>
    </source>
</evidence>
<organism evidence="2 3">
    <name type="scientific">Actinomyces graevenitzii F0530</name>
    <dbReference type="NCBI Taxonomy" id="1321817"/>
    <lineage>
        <taxon>Bacteria</taxon>
        <taxon>Bacillati</taxon>
        <taxon>Actinomycetota</taxon>
        <taxon>Actinomycetes</taxon>
        <taxon>Actinomycetales</taxon>
        <taxon>Actinomycetaceae</taxon>
        <taxon>Actinomyces</taxon>
    </lineage>
</organism>
<proteinExistence type="predicted"/>
<comment type="caution">
    <text evidence="2">The sequence shown here is derived from an EMBL/GenBank/DDBJ whole genome shotgun (WGS) entry which is preliminary data.</text>
</comment>
<evidence type="ECO:0000313" key="3">
    <source>
        <dbReference type="Proteomes" id="UP000016481"/>
    </source>
</evidence>
<keyword evidence="1" id="KW-0472">Membrane</keyword>
<dbReference type="EMBL" id="AWSC01000041">
    <property type="protein sequence ID" value="ERH16422.1"/>
    <property type="molecule type" value="Genomic_DNA"/>
</dbReference>
<sequence length="40" mass="4199">MFMVPDLGVPEPQPVKTDAQISAITDAVAIGLNILAIVLH</sequence>
<evidence type="ECO:0000313" key="2">
    <source>
        <dbReference type="EMBL" id="ERH16422.1"/>
    </source>
</evidence>
<protein>
    <submittedName>
        <fullName evidence="2">Uncharacterized protein</fullName>
    </submittedName>
</protein>
<dbReference type="AlphaFoldDB" id="U1RD72"/>
<feature type="transmembrane region" description="Helical" evidence="1">
    <location>
        <begin position="20"/>
        <end position="39"/>
    </location>
</feature>
<reference evidence="2 3" key="1">
    <citation type="submission" date="2013-08" db="EMBL/GenBank/DDBJ databases">
        <authorList>
            <person name="Weinstock G."/>
            <person name="Sodergren E."/>
            <person name="Wylie T."/>
            <person name="Fulton L."/>
            <person name="Fulton R."/>
            <person name="Fronick C."/>
            <person name="O'Laughlin M."/>
            <person name="Godfrey J."/>
            <person name="Miner T."/>
            <person name="Herter B."/>
            <person name="Appelbaum E."/>
            <person name="Cordes M."/>
            <person name="Lek S."/>
            <person name="Wollam A."/>
            <person name="Pepin K.H."/>
            <person name="Palsikar V.B."/>
            <person name="Mitreva M."/>
            <person name="Wilson R.K."/>
        </authorList>
    </citation>
    <scope>NUCLEOTIDE SEQUENCE [LARGE SCALE GENOMIC DNA]</scope>
    <source>
        <strain evidence="2 3">F0530</strain>
    </source>
</reference>
<keyword evidence="1" id="KW-0812">Transmembrane</keyword>
<dbReference type="Proteomes" id="UP000016481">
    <property type="component" value="Unassembled WGS sequence"/>
</dbReference>
<dbReference type="HOGENOM" id="CLU_3283444_0_0_11"/>
<accession>U1RD72</accession>
<gene>
    <name evidence="2" type="ORF">HMPREF1978_00919</name>
</gene>
<keyword evidence="1" id="KW-1133">Transmembrane helix</keyword>